<keyword evidence="3" id="KW-1185">Reference proteome</keyword>
<dbReference type="InParanoid" id="A0A0D2X1X4"/>
<feature type="compositionally biased region" description="Basic and acidic residues" evidence="1">
    <location>
        <begin position="59"/>
        <end position="71"/>
    </location>
</feature>
<dbReference type="AlphaFoldDB" id="A0A0D2X1X4"/>
<feature type="compositionally biased region" description="Low complexity" evidence="1">
    <location>
        <begin position="20"/>
        <end position="36"/>
    </location>
</feature>
<name>A0A0D2X1X4_CAPO3</name>
<reference evidence="3" key="1">
    <citation type="submission" date="2011-02" db="EMBL/GenBank/DDBJ databases">
        <title>The Genome Sequence of Capsaspora owczarzaki ATCC 30864.</title>
        <authorList>
            <person name="Russ C."/>
            <person name="Cuomo C."/>
            <person name="Burger G."/>
            <person name="Gray M.W."/>
            <person name="Holland P.W.H."/>
            <person name="King N."/>
            <person name="Lang F.B.F."/>
            <person name="Roger A.J."/>
            <person name="Ruiz-Trillo I."/>
            <person name="Young S.K."/>
            <person name="Zeng Q."/>
            <person name="Gargeya S."/>
            <person name="Alvarado L."/>
            <person name="Berlin A."/>
            <person name="Chapman S.B."/>
            <person name="Chen Z."/>
            <person name="Freedman E."/>
            <person name="Gellesch M."/>
            <person name="Goldberg J."/>
            <person name="Griggs A."/>
            <person name="Gujja S."/>
            <person name="Heilman E."/>
            <person name="Heiman D."/>
            <person name="Howarth C."/>
            <person name="Mehta T."/>
            <person name="Neiman D."/>
            <person name="Pearson M."/>
            <person name="Roberts A."/>
            <person name="Saif S."/>
            <person name="Shea T."/>
            <person name="Shenoy N."/>
            <person name="Sisk P."/>
            <person name="Stolte C."/>
            <person name="Sykes S."/>
            <person name="White J."/>
            <person name="Yandava C."/>
            <person name="Haas B."/>
            <person name="Nusbaum C."/>
            <person name="Birren B."/>
        </authorList>
    </citation>
    <scope>NUCLEOTIDE SEQUENCE</scope>
    <source>
        <strain evidence="3">ATCC 30864</strain>
    </source>
</reference>
<evidence type="ECO:0000313" key="2">
    <source>
        <dbReference type="EMBL" id="KJE91564.1"/>
    </source>
</evidence>
<evidence type="ECO:0000256" key="1">
    <source>
        <dbReference type="SAM" id="MobiDB-lite"/>
    </source>
</evidence>
<dbReference type="RefSeq" id="XP_004349440.1">
    <property type="nucleotide sequence ID" value="XM_004349390.2"/>
</dbReference>
<gene>
    <name evidence="2" type="ORF">CAOG_002690</name>
</gene>
<evidence type="ECO:0000313" key="3">
    <source>
        <dbReference type="Proteomes" id="UP000008743"/>
    </source>
</evidence>
<organism evidence="2 3">
    <name type="scientific">Capsaspora owczarzaki (strain ATCC 30864)</name>
    <dbReference type="NCBI Taxonomy" id="595528"/>
    <lineage>
        <taxon>Eukaryota</taxon>
        <taxon>Filasterea</taxon>
        <taxon>Capsaspora</taxon>
    </lineage>
</organism>
<dbReference type="EMBL" id="KE346362">
    <property type="protein sequence ID" value="KJE91564.1"/>
    <property type="molecule type" value="Genomic_DNA"/>
</dbReference>
<accession>A0A0D2X1X4</accession>
<dbReference type="Proteomes" id="UP000008743">
    <property type="component" value="Unassembled WGS sequence"/>
</dbReference>
<proteinExistence type="predicted"/>
<feature type="region of interest" description="Disordered" evidence="1">
    <location>
        <begin position="20"/>
        <end position="117"/>
    </location>
</feature>
<sequence length="153" mass="16170">MSKALAKQSLNSLLANLAAKSPVASSAAGASGSSNSIQTKRRHGQQRSSGSGSTTEHSAAVRHEDESETALHAHTTKAGVRKAKERQAQTLRKQRQDAARRKAAQSNPLKNAGAEGPVNYAAENLRMLQTLSTGAQKVSIKANTSTTKGQRRK</sequence>
<protein>
    <submittedName>
        <fullName evidence="2">Uncharacterized protein</fullName>
    </submittedName>
</protein>